<dbReference type="InterPro" id="IPR021927">
    <property type="entry name" value="DUF3540"/>
</dbReference>
<dbReference type="EMBL" id="JAXIVS010000001">
    <property type="protein sequence ID" value="MDY7224857.1"/>
    <property type="molecule type" value="Genomic_DNA"/>
</dbReference>
<name>A0ABU5GVC6_9BACT</name>
<reference evidence="1 2" key="1">
    <citation type="submission" date="2023-12" db="EMBL/GenBank/DDBJ databases">
        <title>the genome sequence of Hyalangium sp. s54d21.</title>
        <authorList>
            <person name="Zhang X."/>
        </authorList>
    </citation>
    <scope>NUCLEOTIDE SEQUENCE [LARGE SCALE GENOMIC DNA]</scope>
    <source>
        <strain evidence="2">s54d21</strain>
    </source>
</reference>
<dbReference type="Proteomes" id="UP001291309">
    <property type="component" value="Unassembled WGS sequence"/>
</dbReference>
<evidence type="ECO:0000313" key="1">
    <source>
        <dbReference type="EMBL" id="MDY7224857.1"/>
    </source>
</evidence>
<evidence type="ECO:0000313" key="2">
    <source>
        <dbReference type="Proteomes" id="UP001291309"/>
    </source>
</evidence>
<proteinExistence type="predicted"/>
<accession>A0ABU5GVC6</accession>
<dbReference type="Pfam" id="PF12059">
    <property type="entry name" value="DUF3540"/>
    <property type="match status" value="1"/>
</dbReference>
<gene>
    <name evidence="1" type="ORF">SYV04_00625</name>
</gene>
<comment type="caution">
    <text evidence="1">The sequence shown here is derived from an EMBL/GenBank/DDBJ whole genome shotgun (WGS) entry which is preliminary data.</text>
</comment>
<dbReference type="RefSeq" id="WP_321543584.1">
    <property type="nucleotide sequence ID" value="NZ_JAXIVS010000001.1"/>
</dbReference>
<protein>
    <submittedName>
        <fullName evidence="1">DUF3540 domain-containing protein</fullName>
    </submittedName>
</protein>
<organism evidence="1 2">
    <name type="scientific">Hyalangium rubrum</name>
    <dbReference type="NCBI Taxonomy" id="3103134"/>
    <lineage>
        <taxon>Bacteria</taxon>
        <taxon>Pseudomonadati</taxon>
        <taxon>Myxococcota</taxon>
        <taxon>Myxococcia</taxon>
        <taxon>Myxococcales</taxon>
        <taxon>Cystobacterineae</taxon>
        <taxon>Archangiaceae</taxon>
        <taxon>Hyalangium</taxon>
    </lineage>
</organism>
<sequence length="217" mass="23709">MRQLARVREQKEAFQESGTVMETGDGGALTVRTESGMYGARRAFSCLVEPMVGDVVLLSGLPGGQCYVLAVLERESDAPARLVSEGNLEVRLPRGRFVVAAQEGVDLVSAQEVSVTAGGVRVHATEGNVVVRQLSVLGAFVRAEFDRIKVMAESCDSVFDRMLQRVKRSYRFVEEHDQVRAAQIDYVAQNNASLRGENTLITAKDLIKVDGEQIHLG</sequence>
<keyword evidence="2" id="KW-1185">Reference proteome</keyword>